<keyword evidence="1" id="KW-0472">Membrane</keyword>
<proteinExistence type="predicted"/>
<feature type="transmembrane region" description="Helical" evidence="1">
    <location>
        <begin position="12"/>
        <end position="30"/>
    </location>
</feature>
<reference evidence="2" key="2">
    <citation type="journal article" date="2015" name="Fish Shellfish Immunol.">
        <title>Early steps in the European eel (Anguilla anguilla)-Vibrio vulnificus interaction in the gills: Role of the RtxA13 toxin.</title>
        <authorList>
            <person name="Callol A."/>
            <person name="Pajuelo D."/>
            <person name="Ebbesson L."/>
            <person name="Teles M."/>
            <person name="MacKenzie S."/>
            <person name="Amaro C."/>
        </authorList>
    </citation>
    <scope>NUCLEOTIDE SEQUENCE</scope>
</reference>
<organism evidence="2">
    <name type="scientific">Anguilla anguilla</name>
    <name type="common">European freshwater eel</name>
    <name type="synonym">Muraena anguilla</name>
    <dbReference type="NCBI Taxonomy" id="7936"/>
    <lineage>
        <taxon>Eukaryota</taxon>
        <taxon>Metazoa</taxon>
        <taxon>Chordata</taxon>
        <taxon>Craniata</taxon>
        <taxon>Vertebrata</taxon>
        <taxon>Euteleostomi</taxon>
        <taxon>Actinopterygii</taxon>
        <taxon>Neopterygii</taxon>
        <taxon>Teleostei</taxon>
        <taxon>Anguilliformes</taxon>
        <taxon>Anguillidae</taxon>
        <taxon>Anguilla</taxon>
    </lineage>
</organism>
<evidence type="ECO:0000313" key="2">
    <source>
        <dbReference type="EMBL" id="JAH78531.1"/>
    </source>
</evidence>
<sequence>MSAWLLCKTSWLFYLLKYYLLFCLTADLFLTQEMLC</sequence>
<reference evidence="2" key="1">
    <citation type="submission" date="2014-11" db="EMBL/GenBank/DDBJ databases">
        <authorList>
            <person name="Amaro Gonzalez C."/>
        </authorList>
    </citation>
    <scope>NUCLEOTIDE SEQUENCE</scope>
</reference>
<keyword evidence="1" id="KW-1133">Transmembrane helix</keyword>
<dbReference type="AlphaFoldDB" id="A0A0E9VKI3"/>
<name>A0A0E9VKI3_ANGAN</name>
<accession>A0A0E9VKI3</accession>
<dbReference type="EMBL" id="GBXM01030046">
    <property type="protein sequence ID" value="JAH78531.1"/>
    <property type="molecule type" value="Transcribed_RNA"/>
</dbReference>
<evidence type="ECO:0000256" key="1">
    <source>
        <dbReference type="SAM" id="Phobius"/>
    </source>
</evidence>
<protein>
    <submittedName>
        <fullName evidence="2">Uncharacterized protein</fullName>
    </submittedName>
</protein>
<keyword evidence="1" id="KW-0812">Transmembrane</keyword>